<proteinExistence type="predicted"/>
<dbReference type="OrthoDB" id="687700at2759"/>
<evidence type="ECO:0000256" key="3">
    <source>
        <dbReference type="ARBA" id="ARBA00023172"/>
    </source>
</evidence>
<dbReference type="GO" id="GO:0004803">
    <property type="term" value="F:transposase activity"/>
    <property type="evidence" value="ECO:0007669"/>
    <property type="project" value="InterPro"/>
</dbReference>
<evidence type="ECO:0000313" key="9">
    <source>
        <dbReference type="RefSeq" id="XP_011098379.1"/>
    </source>
</evidence>
<protein>
    <submittedName>
        <fullName evidence="9">Uncharacterized protein LOC105177054</fullName>
    </submittedName>
</protein>
<feature type="domain" description="Transposase MuDR plant" evidence="5">
    <location>
        <begin position="263"/>
        <end position="326"/>
    </location>
</feature>
<evidence type="ECO:0000259" key="6">
    <source>
        <dbReference type="Pfam" id="PF10551"/>
    </source>
</evidence>
<sequence length="711" mass="81070">MVFVRQDRHMNMPPPQYHPDTDSITLSLHYNGVARHIPEAVYVGGRVSKYDYVSPQEINIETLNLFCDSLGLGKDRAFYIIVNKGFKLLIDNNDMMRAWRRIRKNDREMMIYVEVMVGEGAVEEGTGVAETEMGKGGEEPFTFLGAEVNEGEGAEVNEGEGAEGEGAGAEGEGEGVEGDDLVDSDYEGVEGELEVGGENVGVERESGRVEGENDSDEEDGESSEEVDVVDNDRELDEKRDSDGDGEGPSHPLFNVDETYNPTFEIGMLFSTKKECKKALQSHAIKSKRTLKFTKNDKRRIYAECGDADCQWKLHAIKVKDEETFQINLLQSHHSCPQIFDVKNMKSNWLKDRYLQKFKSDPKRNVKGWRVDVINELRVNVSKSQAYRAKKAALKEIEGAPEWQYSRLWDYAEEIRRTNPGSTVVLGTEDNMTETRFSRIYVGFAALKRGWKAGCRPIIGVDGCHLKGPHGGILLTAVGVDPNNNLFPICYAVVDKECRETWEWFLIILKHDLNIVRDFEYTFMSDKQKGLMQALGDVFPASDHRFCVRHLHNNFKNAGFRGQGLKNALWNAARACTVTEWKKCMEDLKKLSEAAYDWLNDKPPTQWSRSHFSEISTCDMLLNNVCEAFNGCIIDAREKPILTMLEWIREYLMRRMQENRDKCAAKWKKRLCPKIQKILQKQINKISDCIPIKADDQHYSFGRHRSFHATFA</sequence>
<evidence type="ECO:0000256" key="4">
    <source>
        <dbReference type="SAM" id="MobiDB-lite"/>
    </source>
</evidence>
<dbReference type="InterPro" id="IPR018289">
    <property type="entry name" value="MULE_transposase_dom"/>
</dbReference>
<keyword evidence="2" id="KW-0238">DNA-binding</keyword>
<dbReference type="Pfam" id="PF10551">
    <property type="entry name" value="MULE"/>
    <property type="match status" value="1"/>
</dbReference>
<dbReference type="AlphaFoldDB" id="A0A6I9UBN6"/>
<evidence type="ECO:0000259" key="7">
    <source>
        <dbReference type="Pfam" id="PF26130"/>
    </source>
</evidence>
<dbReference type="PANTHER" id="PTHR31973">
    <property type="entry name" value="POLYPROTEIN, PUTATIVE-RELATED"/>
    <property type="match status" value="1"/>
</dbReference>
<reference evidence="9" key="1">
    <citation type="submission" date="2025-08" db="UniProtKB">
        <authorList>
            <consortium name="RefSeq"/>
        </authorList>
    </citation>
    <scope>IDENTIFICATION</scope>
</reference>
<evidence type="ECO:0000256" key="1">
    <source>
        <dbReference type="ARBA" id="ARBA00022578"/>
    </source>
</evidence>
<evidence type="ECO:0000313" key="8">
    <source>
        <dbReference type="Proteomes" id="UP000504604"/>
    </source>
</evidence>
<dbReference type="KEGG" id="sind:105177054"/>
<dbReference type="PROSITE" id="PS01007">
    <property type="entry name" value="TRANSPOSASE_MUTATOR"/>
    <property type="match status" value="1"/>
</dbReference>
<dbReference type="InterPro" id="IPR001207">
    <property type="entry name" value="Transposase_mutator"/>
</dbReference>
<feature type="compositionally biased region" description="Basic and acidic residues" evidence="4">
    <location>
        <begin position="201"/>
        <end position="211"/>
    </location>
</feature>
<keyword evidence="8" id="KW-1185">Reference proteome</keyword>
<dbReference type="Pfam" id="PF26130">
    <property type="entry name" value="PB1-like"/>
    <property type="match status" value="1"/>
</dbReference>
<keyword evidence="3" id="KW-0233">DNA recombination</keyword>
<accession>A0A6I9UBN6</accession>
<organism evidence="8 9">
    <name type="scientific">Sesamum indicum</name>
    <name type="common">Oriental sesame</name>
    <name type="synonym">Sesamum orientale</name>
    <dbReference type="NCBI Taxonomy" id="4182"/>
    <lineage>
        <taxon>Eukaryota</taxon>
        <taxon>Viridiplantae</taxon>
        <taxon>Streptophyta</taxon>
        <taxon>Embryophyta</taxon>
        <taxon>Tracheophyta</taxon>
        <taxon>Spermatophyta</taxon>
        <taxon>Magnoliopsida</taxon>
        <taxon>eudicotyledons</taxon>
        <taxon>Gunneridae</taxon>
        <taxon>Pentapetalae</taxon>
        <taxon>asterids</taxon>
        <taxon>lamiids</taxon>
        <taxon>Lamiales</taxon>
        <taxon>Pedaliaceae</taxon>
        <taxon>Sesamum</taxon>
    </lineage>
</organism>
<feature type="compositionally biased region" description="Acidic residues" evidence="4">
    <location>
        <begin position="212"/>
        <end position="229"/>
    </location>
</feature>
<feature type="compositionally biased region" description="Basic and acidic residues" evidence="4">
    <location>
        <begin position="230"/>
        <end position="242"/>
    </location>
</feature>
<dbReference type="GO" id="GO:0003677">
    <property type="term" value="F:DNA binding"/>
    <property type="evidence" value="ECO:0007669"/>
    <property type="project" value="UniProtKB-KW"/>
</dbReference>
<keyword evidence="1" id="KW-0815">Transposition</keyword>
<feature type="compositionally biased region" description="Acidic residues" evidence="4">
    <location>
        <begin position="153"/>
        <end position="163"/>
    </location>
</feature>
<gene>
    <name evidence="9" type="primary">LOC105177054</name>
</gene>
<feature type="domain" description="MULE transposase" evidence="6">
    <location>
        <begin position="458"/>
        <end position="553"/>
    </location>
</feature>
<evidence type="ECO:0000259" key="5">
    <source>
        <dbReference type="Pfam" id="PF03108"/>
    </source>
</evidence>
<dbReference type="Pfam" id="PF03108">
    <property type="entry name" value="DBD_Tnp_Mut"/>
    <property type="match status" value="1"/>
</dbReference>
<name>A0A6I9UBN6_SESIN</name>
<dbReference type="RefSeq" id="XP_011098379.1">
    <property type="nucleotide sequence ID" value="XM_011100077.1"/>
</dbReference>
<dbReference type="GeneID" id="105177054"/>
<feature type="compositionally biased region" description="Acidic residues" evidence="4">
    <location>
        <begin position="171"/>
        <end position="195"/>
    </location>
</feature>
<dbReference type="InParanoid" id="A0A6I9UBN6"/>
<dbReference type="Proteomes" id="UP000504604">
    <property type="component" value="Linkage group LG14"/>
</dbReference>
<dbReference type="InterPro" id="IPR004332">
    <property type="entry name" value="Transposase_MuDR"/>
</dbReference>
<dbReference type="PANTHER" id="PTHR31973:SF191">
    <property type="entry name" value="OS05G0489400 PROTEIN"/>
    <property type="match status" value="1"/>
</dbReference>
<feature type="region of interest" description="Disordered" evidence="4">
    <location>
        <begin position="153"/>
        <end position="256"/>
    </location>
</feature>
<feature type="domain" description="PB1-like" evidence="7">
    <location>
        <begin position="21"/>
        <end position="114"/>
    </location>
</feature>
<dbReference type="GO" id="GO:0006313">
    <property type="term" value="P:DNA transposition"/>
    <property type="evidence" value="ECO:0007669"/>
    <property type="project" value="InterPro"/>
</dbReference>
<dbReference type="InterPro" id="IPR058594">
    <property type="entry name" value="PB1-like_dom_pln"/>
</dbReference>
<evidence type="ECO:0000256" key="2">
    <source>
        <dbReference type="ARBA" id="ARBA00023125"/>
    </source>
</evidence>